<comment type="caution">
    <text evidence="1">The sequence shown here is derived from an EMBL/GenBank/DDBJ whole genome shotgun (WGS) entry which is preliminary data.</text>
</comment>
<dbReference type="EMBL" id="LQPG01000044">
    <property type="protein sequence ID" value="ORW07697.1"/>
    <property type="molecule type" value="Genomic_DNA"/>
</dbReference>
<protein>
    <submittedName>
        <fullName evidence="1">Antitoxin</fullName>
    </submittedName>
</protein>
<reference evidence="1 2" key="1">
    <citation type="submission" date="2016-01" db="EMBL/GenBank/DDBJ databases">
        <title>The new phylogeny of the genus Mycobacterium.</title>
        <authorList>
            <person name="Tarcisio F."/>
            <person name="Conor M."/>
            <person name="Antonella G."/>
            <person name="Elisabetta G."/>
            <person name="Giulia F.S."/>
            <person name="Sara T."/>
            <person name="Anna F."/>
            <person name="Clotilde B."/>
            <person name="Roberto B."/>
            <person name="Veronica D.S."/>
            <person name="Fabio R."/>
            <person name="Monica P."/>
            <person name="Olivier J."/>
            <person name="Enrico T."/>
            <person name="Nicola S."/>
        </authorList>
    </citation>
    <scope>NUCLEOTIDE SEQUENCE [LARGE SCALE GENOMIC DNA]</scope>
    <source>
        <strain evidence="1 2">DSM 45394</strain>
    </source>
</reference>
<organism evidence="1 2">
    <name type="scientific">Mycolicibacter longobardus</name>
    <dbReference type="NCBI Taxonomy" id="1108812"/>
    <lineage>
        <taxon>Bacteria</taxon>
        <taxon>Bacillati</taxon>
        <taxon>Actinomycetota</taxon>
        <taxon>Actinomycetes</taxon>
        <taxon>Mycobacteriales</taxon>
        <taxon>Mycobacteriaceae</taxon>
        <taxon>Mycolicibacter</taxon>
    </lineage>
</organism>
<dbReference type="Proteomes" id="UP000193866">
    <property type="component" value="Unassembled WGS sequence"/>
</dbReference>
<proteinExistence type="predicted"/>
<dbReference type="AlphaFoldDB" id="A0A1X1Y9B6"/>
<keyword evidence="2" id="KW-1185">Reference proteome</keyword>
<gene>
    <name evidence="1" type="ORF">AWC16_21230</name>
</gene>
<name>A0A1X1Y9B6_9MYCO</name>
<evidence type="ECO:0000313" key="2">
    <source>
        <dbReference type="Proteomes" id="UP000193866"/>
    </source>
</evidence>
<accession>A0A1X1Y9B6</accession>
<dbReference type="RefSeq" id="WP_085266535.1">
    <property type="nucleotide sequence ID" value="NZ_LQPG01000044.1"/>
</dbReference>
<evidence type="ECO:0000313" key="1">
    <source>
        <dbReference type="EMBL" id="ORW07697.1"/>
    </source>
</evidence>
<dbReference type="OrthoDB" id="557859at2"/>
<sequence length="57" mass="6355">MGAETVNVYDAKTRLSRLLAQVEGGAEIVISLWKDKVTIAAEFDRFSDSDDRDWHGA</sequence>